<keyword evidence="4" id="KW-0472">Membrane</keyword>
<dbReference type="Gene3D" id="3.60.21.10">
    <property type="match status" value="1"/>
</dbReference>
<dbReference type="GO" id="GO:0016020">
    <property type="term" value="C:membrane"/>
    <property type="evidence" value="ECO:0007669"/>
    <property type="project" value="GOC"/>
</dbReference>
<dbReference type="GO" id="GO:0009245">
    <property type="term" value="P:lipid A biosynthetic process"/>
    <property type="evidence" value="ECO:0007669"/>
    <property type="project" value="TreeGrafter"/>
</dbReference>
<dbReference type="AlphaFoldDB" id="A0A4Y9ETZ7"/>
<dbReference type="InterPro" id="IPR029052">
    <property type="entry name" value="Metallo-depent_PP-like"/>
</dbReference>
<protein>
    <submittedName>
        <fullName evidence="7">UDP-2,3-diacylglucosamine diphosphatase</fullName>
    </submittedName>
</protein>
<proteinExistence type="predicted"/>
<name>A0A4Y9ETZ7_9SPHN</name>
<keyword evidence="2" id="KW-0997">Cell inner membrane</keyword>
<gene>
    <name evidence="7" type="ORF">EUV02_03525</name>
</gene>
<dbReference type="PANTHER" id="PTHR34990">
    <property type="entry name" value="UDP-2,3-DIACYLGLUCOSAMINE HYDROLASE-RELATED"/>
    <property type="match status" value="1"/>
</dbReference>
<evidence type="ECO:0000256" key="4">
    <source>
        <dbReference type="ARBA" id="ARBA00023136"/>
    </source>
</evidence>
<keyword evidence="1" id="KW-1003">Cell membrane</keyword>
<evidence type="ECO:0000256" key="5">
    <source>
        <dbReference type="ARBA" id="ARBA00023211"/>
    </source>
</evidence>
<comment type="caution">
    <text evidence="7">The sequence shown here is derived from an EMBL/GenBank/DDBJ whole genome shotgun (WGS) entry which is preliminary data.</text>
</comment>
<organism evidence="7 8">
    <name type="scientific">Glacieibacterium arshaanense</name>
    <dbReference type="NCBI Taxonomy" id="2511025"/>
    <lineage>
        <taxon>Bacteria</taxon>
        <taxon>Pseudomonadati</taxon>
        <taxon>Pseudomonadota</taxon>
        <taxon>Alphaproteobacteria</taxon>
        <taxon>Sphingomonadales</taxon>
        <taxon>Sphingosinicellaceae</taxon>
        <taxon>Glacieibacterium</taxon>
    </lineage>
</organism>
<evidence type="ECO:0000313" key="7">
    <source>
        <dbReference type="EMBL" id="TFU06633.1"/>
    </source>
</evidence>
<dbReference type="GO" id="GO:0046872">
    <property type="term" value="F:metal ion binding"/>
    <property type="evidence" value="ECO:0007669"/>
    <property type="project" value="UniProtKB-KW"/>
</dbReference>
<evidence type="ECO:0000259" key="6">
    <source>
        <dbReference type="Pfam" id="PF00149"/>
    </source>
</evidence>
<evidence type="ECO:0000256" key="3">
    <source>
        <dbReference type="ARBA" id="ARBA00022723"/>
    </source>
</evidence>
<keyword evidence="8" id="KW-1185">Reference proteome</keyword>
<reference evidence="7 8" key="1">
    <citation type="submission" date="2019-02" db="EMBL/GenBank/DDBJ databases">
        <title>Polymorphobacter sp. isolated from the lake at the Tibet of China.</title>
        <authorList>
            <person name="Li A."/>
        </authorList>
    </citation>
    <scope>NUCLEOTIDE SEQUENCE [LARGE SCALE GENOMIC DNA]</scope>
    <source>
        <strain evidence="7 8">DJ1R-1</strain>
    </source>
</reference>
<evidence type="ECO:0000256" key="1">
    <source>
        <dbReference type="ARBA" id="ARBA00022475"/>
    </source>
</evidence>
<dbReference type="SUPFAM" id="SSF56300">
    <property type="entry name" value="Metallo-dependent phosphatases"/>
    <property type="match status" value="1"/>
</dbReference>
<dbReference type="Proteomes" id="UP000297737">
    <property type="component" value="Unassembled WGS sequence"/>
</dbReference>
<accession>A0A4Y9ETZ7</accession>
<feature type="domain" description="Calcineurin-like phosphoesterase" evidence="6">
    <location>
        <begin position="38"/>
        <end position="237"/>
    </location>
</feature>
<evidence type="ECO:0000256" key="2">
    <source>
        <dbReference type="ARBA" id="ARBA00022519"/>
    </source>
</evidence>
<dbReference type="InterPro" id="IPR043461">
    <property type="entry name" value="LpxH-like"/>
</dbReference>
<dbReference type="OrthoDB" id="9802481at2"/>
<dbReference type="GO" id="GO:0008758">
    <property type="term" value="F:UDP-2,3-diacylglucosamine hydrolase activity"/>
    <property type="evidence" value="ECO:0007669"/>
    <property type="project" value="TreeGrafter"/>
</dbReference>
<evidence type="ECO:0000313" key="8">
    <source>
        <dbReference type="Proteomes" id="UP000297737"/>
    </source>
</evidence>
<dbReference type="EMBL" id="SIHO01000001">
    <property type="protein sequence ID" value="TFU06633.1"/>
    <property type="molecule type" value="Genomic_DNA"/>
</dbReference>
<dbReference type="Pfam" id="PF00149">
    <property type="entry name" value="Metallophos"/>
    <property type="match status" value="1"/>
</dbReference>
<dbReference type="PANTHER" id="PTHR34990:SF2">
    <property type="entry name" value="BLL8164 PROTEIN"/>
    <property type="match status" value="1"/>
</dbReference>
<keyword evidence="3" id="KW-0479">Metal-binding</keyword>
<keyword evidence="5" id="KW-0464">Manganese</keyword>
<dbReference type="InterPro" id="IPR004843">
    <property type="entry name" value="Calcineurin-like_PHP"/>
</dbReference>
<sequence>MLHRAKSGFRNAELVPLLPDWGEGDEEPVPARGKIKLRTVWISDIHLGTAGCNATLLLDFLKSVQPETLYLVGDIIDGWRLKRGWYWPAAHNDIVRRVLKLANKGVRVVYIPGNHDEMLRDYGGLSFGGVEVVENAVHTTADGRRLLVLHGDEFDGVVLYARWLAFLGDYAYALLLKLNIVFNAVRRRFGLPYWSLSAHIKKRVKNAVAFVSRFEEAVAHAAHEAGVDGVVCGHIHCAEIRKFGEVTYYNDGDWVESCTALVEHGDGRIEILDWAKHVAQRTAGALTPDPVFA</sequence>
<dbReference type="CDD" id="cd07398">
    <property type="entry name" value="MPP_YbbF-LpxH"/>
    <property type="match status" value="1"/>
</dbReference>